<sequence>MTAKLDKLNEKNSLTPMFIRIIKEKSLTRFKY</sequence>
<accession>D6D3Y4</accession>
<reference evidence="1 2" key="2">
    <citation type="submission" date="2010-03" db="EMBL/GenBank/DDBJ databases">
        <authorList>
            <person name="Pajon A."/>
        </authorList>
    </citation>
    <scope>NUCLEOTIDE SEQUENCE [LARGE SCALE GENOMIC DNA]</scope>
    <source>
        <strain evidence="1 2">XB1A</strain>
    </source>
</reference>
<proteinExistence type="predicted"/>
<organism evidence="1 2">
    <name type="scientific">Bacteroides xylanisolvens XB1A</name>
    <dbReference type="NCBI Taxonomy" id="657309"/>
    <lineage>
        <taxon>Bacteria</taxon>
        <taxon>Pseudomonadati</taxon>
        <taxon>Bacteroidota</taxon>
        <taxon>Bacteroidia</taxon>
        <taxon>Bacteroidales</taxon>
        <taxon>Bacteroidaceae</taxon>
        <taxon>Bacteroides</taxon>
    </lineage>
</organism>
<protein>
    <submittedName>
        <fullName evidence="1">Uncharacterized protein</fullName>
    </submittedName>
</protein>
<dbReference type="EMBL" id="FP929033">
    <property type="protein sequence ID" value="CBK69136.1"/>
    <property type="molecule type" value="Genomic_DNA"/>
</dbReference>
<evidence type="ECO:0000313" key="2">
    <source>
        <dbReference type="Proteomes" id="UP000008795"/>
    </source>
</evidence>
<evidence type="ECO:0000313" key="1">
    <source>
        <dbReference type="EMBL" id="CBK69136.1"/>
    </source>
</evidence>
<reference evidence="1 2" key="1">
    <citation type="submission" date="2010-03" db="EMBL/GenBank/DDBJ databases">
        <title>The genome sequence of Bacteriodes xylanisolvens XB1A.</title>
        <authorList>
            <consortium name="metaHIT consortium -- http://www.metahit.eu/"/>
            <person name="Pajon A."/>
            <person name="Turner K."/>
            <person name="Parkhill J."/>
            <person name="Bernalier A."/>
        </authorList>
    </citation>
    <scope>NUCLEOTIDE SEQUENCE [LARGE SCALE GENOMIC DNA]</scope>
    <source>
        <strain evidence="1 2">XB1A</strain>
    </source>
</reference>
<dbReference type="Proteomes" id="UP000008795">
    <property type="component" value="Chromosome"/>
</dbReference>
<dbReference type="KEGG" id="bxy:BXY_42330"/>
<gene>
    <name evidence="1" type="ORF">BXY_42330</name>
</gene>
<dbReference type="AlphaFoldDB" id="D6D3Y4"/>
<dbReference type="eggNOG" id="ENOG50312Q8">
    <property type="taxonomic scope" value="Bacteria"/>
</dbReference>
<name>D6D3Y4_9BACE</name>
<dbReference type="HOGENOM" id="CLU_3388192_0_0_10"/>